<evidence type="ECO:0000256" key="2">
    <source>
        <dbReference type="ARBA" id="ARBA00022692"/>
    </source>
</evidence>
<evidence type="ECO:0000313" key="10">
    <source>
        <dbReference type="Proteomes" id="UP000192578"/>
    </source>
</evidence>
<evidence type="ECO:0000313" key="9">
    <source>
        <dbReference type="EMBL" id="OQV25689.1"/>
    </source>
</evidence>
<name>A0A1W0XDZ3_HYPEX</name>
<dbReference type="PANTHER" id="PTHR21624:SF1">
    <property type="entry name" value="ALKYLGLYCEROL MONOOXYGENASE"/>
    <property type="match status" value="1"/>
</dbReference>
<feature type="transmembrane region" description="Helical" evidence="7">
    <location>
        <begin position="180"/>
        <end position="201"/>
    </location>
</feature>
<evidence type="ECO:0000256" key="5">
    <source>
        <dbReference type="ARBA" id="ARBA00023098"/>
    </source>
</evidence>
<feature type="transmembrane region" description="Helical" evidence="7">
    <location>
        <begin position="52"/>
        <end position="74"/>
    </location>
</feature>
<dbReference type="Proteomes" id="UP000192578">
    <property type="component" value="Unassembled WGS sequence"/>
</dbReference>
<dbReference type="GO" id="GO:0050479">
    <property type="term" value="F:glyceryl-ether monooxygenase activity"/>
    <property type="evidence" value="ECO:0007669"/>
    <property type="project" value="TreeGrafter"/>
</dbReference>
<proteinExistence type="predicted"/>
<reference evidence="10" key="1">
    <citation type="submission" date="2017-01" db="EMBL/GenBank/DDBJ databases">
        <title>Comparative genomics of anhydrobiosis in the tardigrade Hypsibius dujardini.</title>
        <authorList>
            <person name="Yoshida Y."/>
            <person name="Koutsovoulos G."/>
            <person name="Laetsch D."/>
            <person name="Stevens L."/>
            <person name="Kumar S."/>
            <person name="Horikawa D."/>
            <person name="Ishino K."/>
            <person name="Komine S."/>
            <person name="Tomita M."/>
            <person name="Blaxter M."/>
            <person name="Arakawa K."/>
        </authorList>
    </citation>
    <scope>NUCLEOTIDE SEQUENCE [LARGE SCALE GENOMIC DNA]</scope>
    <source>
        <strain evidence="10">Z151</strain>
    </source>
</reference>
<dbReference type="GO" id="GO:0005506">
    <property type="term" value="F:iron ion binding"/>
    <property type="evidence" value="ECO:0007669"/>
    <property type="project" value="InterPro"/>
</dbReference>
<feature type="transmembrane region" description="Helical" evidence="7">
    <location>
        <begin position="126"/>
        <end position="143"/>
    </location>
</feature>
<evidence type="ECO:0000256" key="6">
    <source>
        <dbReference type="ARBA" id="ARBA00023136"/>
    </source>
</evidence>
<evidence type="ECO:0000256" key="3">
    <source>
        <dbReference type="ARBA" id="ARBA00022989"/>
    </source>
</evidence>
<dbReference type="InterPro" id="IPR006694">
    <property type="entry name" value="Fatty_acid_hydroxylase"/>
</dbReference>
<dbReference type="GO" id="GO:0005783">
    <property type="term" value="C:endoplasmic reticulum"/>
    <property type="evidence" value="ECO:0007669"/>
    <property type="project" value="TreeGrafter"/>
</dbReference>
<dbReference type="GO" id="GO:0016020">
    <property type="term" value="C:membrane"/>
    <property type="evidence" value="ECO:0007669"/>
    <property type="project" value="GOC"/>
</dbReference>
<dbReference type="PANTHER" id="PTHR21624">
    <property type="entry name" value="STEROL DESATURASE-RELATED PROTEIN"/>
    <property type="match status" value="1"/>
</dbReference>
<comment type="caution">
    <text evidence="9">The sequence shown here is derived from an EMBL/GenBank/DDBJ whole genome shotgun (WGS) entry which is preliminary data.</text>
</comment>
<dbReference type="EMBL" id="MTYJ01000002">
    <property type="protein sequence ID" value="OQV25689.1"/>
    <property type="molecule type" value="Genomic_DNA"/>
</dbReference>
<dbReference type="InterPro" id="IPR051689">
    <property type="entry name" value="Sterol_desaturase/TMEM195"/>
</dbReference>
<feature type="transmembrane region" description="Helical" evidence="7">
    <location>
        <begin position="382"/>
        <end position="405"/>
    </location>
</feature>
<dbReference type="AlphaFoldDB" id="A0A1W0XDZ3"/>
<keyword evidence="10" id="KW-1185">Reference proteome</keyword>
<sequence length="469" mass="53866">MTVNLSESHDRSSFFSTDKFDLFHLRALFYLVGPNDVQSDTVGRNASQIPDYFIDTIPVFMVLCLVEFVISFLITGRLFRLNDTLTSWSAGILAHMAKLCVRSLDIGIYTWLFTHYRLGTFSMDSWWSWIGAILFTDLGYYWFHRASHEINLFWAAHQVHHSSEEFNLSVALRQSVVSHLGAWVFYLPMAVVGFTPVTFLVHHQFNLLYQFWIHTSLIKNLGPLEWVLNTPSHHRAHHGRNPLYIDINYGGVFIIWDRLFGTFQVEDPAEPAYYGLVGKLQSHNALYVQIVRLKEIWRRIGTHTNLPDKISAALKGPRWRPGLPFFGLLQRHIPLRDKEKNPEVMYNPSIPVWMMVYATLHFSAVLPYFFAMLARYEHEGSWTVTQVAITFAHVGLSLSFVGSVLDKRWWIPAAETLRCGALSALFTSLPGFSAGEQDPMLVHAMLALFVASMCFWPIYALSQAKRKVT</sequence>
<comment type="subcellular location">
    <subcellularLocation>
        <location evidence="1">Endomembrane system</location>
        <topology evidence="1">Multi-pass membrane protein</topology>
    </subcellularLocation>
</comment>
<dbReference type="GO" id="GO:0006643">
    <property type="term" value="P:membrane lipid metabolic process"/>
    <property type="evidence" value="ECO:0007669"/>
    <property type="project" value="TreeGrafter"/>
</dbReference>
<organism evidence="9 10">
    <name type="scientific">Hypsibius exemplaris</name>
    <name type="common">Freshwater tardigrade</name>
    <dbReference type="NCBI Taxonomy" id="2072580"/>
    <lineage>
        <taxon>Eukaryota</taxon>
        <taxon>Metazoa</taxon>
        <taxon>Ecdysozoa</taxon>
        <taxon>Tardigrada</taxon>
        <taxon>Eutardigrada</taxon>
        <taxon>Parachela</taxon>
        <taxon>Hypsibioidea</taxon>
        <taxon>Hypsibiidae</taxon>
        <taxon>Hypsibius</taxon>
    </lineage>
</organism>
<evidence type="ECO:0000259" key="8">
    <source>
        <dbReference type="Pfam" id="PF04116"/>
    </source>
</evidence>
<dbReference type="OrthoDB" id="6354873at2759"/>
<keyword evidence="6 7" id="KW-0472">Membrane</keyword>
<accession>A0A1W0XDZ3</accession>
<keyword evidence="4" id="KW-0560">Oxidoreductase</keyword>
<feature type="transmembrane region" description="Helical" evidence="7">
    <location>
        <begin position="350"/>
        <end position="370"/>
    </location>
</feature>
<dbReference type="GO" id="GO:0008610">
    <property type="term" value="P:lipid biosynthetic process"/>
    <property type="evidence" value="ECO:0007669"/>
    <property type="project" value="InterPro"/>
</dbReference>
<evidence type="ECO:0000256" key="4">
    <source>
        <dbReference type="ARBA" id="ARBA00023002"/>
    </source>
</evidence>
<feature type="transmembrane region" description="Helical" evidence="7">
    <location>
        <begin position="417"/>
        <end position="434"/>
    </location>
</feature>
<evidence type="ECO:0000256" key="7">
    <source>
        <dbReference type="SAM" id="Phobius"/>
    </source>
</evidence>
<keyword evidence="9" id="KW-0503">Monooxygenase</keyword>
<keyword evidence="5" id="KW-0443">Lipid metabolism</keyword>
<dbReference type="Pfam" id="PF04116">
    <property type="entry name" value="FA_hydroxylase"/>
    <property type="match status" value="1"/>
</dbReference>
<keyword evidence="2 7" id="KW-0812">Transmembrane</keyword>
<gene>
    <name evidence="9" type="ORF">BV898_00620</name>
</gene>
<feature type="domain" description="Fatty acid hydroxylase" evidence="8">
    <location>
        <begin position="130"/>
        <end position="262"/>
    </location>
</feature>
<protein>
    <submittedName>
        <fullName evidence="9">Alkylglycerol monooxygenase</fullName>
    </submittedName>
</protein>
<keyword evidence="3 7" id="KW-1133">Transmembrane helix</keyword>
<feature type="transmembrane region" description="Helical" evidence="7">
    <location>
        <begin position="440"/>
        <end position="461"/>
    </location>
</feature>
<evidence type="ECO:0000256" key="1">
    <source>
        <dbReference type="ARBA" id="ARBA00004127"/>
    </source>
</evidence>